<dbReference type="PANTHER" id="PTHR41523">
    <property type="entry name" value="TWO-COMPONENT SYSTEM SENSOR PROTEIN"/>
    <property type="match status" value="1"/>
</dbReference>
<dbReference type="Pfam" id="PF07536">
    <property type="entry name" value="HWE_HK"/>
    <property type="match status" value="1"/>
</dbReference>
<dbReference type="InterPro" id="IPR013656">
    <property type="entry name" value="PAS_4"/>
</dbReference>
<dbReference type="Gene3D" id="3.30.450.20">
    <property type="entry name" value="PAS domain"/>
    <property type="match status" value="1"/>
</dbReference>
<evidence type="ECO:0000259" key="8">
    <source>
        <dbReference type="SMART" id="SM00911"/>
    </source>
</evidence>
<protein>
    <recommendedName>
        <fullName evidence="2">histidine kinase</fullName>
        <ecNumber evidence="2">2.7.13.3</ecNumber>
    </recommendedName>
</protein>
<evidence type="ECO:0000313" key="10">
    <source>
        <dbReference type="Proteomes" id="UP001254257"/>
    </source>
</evidence>
<proteinExistence type="predicted"/>
<sequence>MNNSRRFLDGGGAMAAAIAAHDWATTLGPPEDWPAALRVAVGMMVNSHFPKCIVWGPELITIHNDAFRPILGDKPPALGKPFSEVWAEVWQEIGPLVEKAYAGEATFIEDFPLVIDRYGYPERAWFTFCYSPIRDENGAVLGMIDTVVETTAKMQSERNSRLLNAELAHRMKNVLAMIGAIANQTFRSAGSLDEAQVTFGERVAALGEAHTILTQSSWSGAPIRAVIEGALAPHRIAEGRIVISGPALELGAKQSLTLALAINELATNAIKYGALSCEGGQVAIGWGIGAPDSEERFVFGWDESGGPPASAPTRKGFGSRLLERVVAQDFQGKVTLDYRNVGLRYELETAMAAIANAEPVHSS</sequence>
<dbReference type="RefSeq" id="WP_316017443.1">
    <property type="nucleotide sequence ID" value="NZ_JAWDID010000007.1"/>
</dbReference>
<keyword evidence="5" id="KW-0547">Nucleotide-binding</keyword>
<keyword evidence="4" id="KW-0808">Transferase</keyword>
<evidence type="ECO:0000256" key="3">
    <source>
        <dbReference type="ARBA" id="ARBA00022553"/>
    </source>
</evidence>
<keyword evidence="10" id="KW-1185">Reference proteome</keyword>
<dbReference type="Gene3D" id="3.30.565.10">
    <property type="entry name" value="Histidine kinase-like ATPase, C-terminal domain"/>
    <property type="match status" value="1"/>
</dbReference>
<gene>
    <name evidence="9" type="ORF">RKE40_06595</name>
</gene>
<comment type="caution">
    <text evidence="9">The sequence shown here is derived from an EMBL/GenBank/DDBJ whole genome shotgun (WGS) entry which is preliminary data.</text>
</comment>
<evidence type="ECO:0000256" key="5">
    <source>
        <dbReference type="ARBA" id="ARBA00022741"/>
    </source>
</evidence>
<dbReference type="EC" id="2.7.13.3" evidence="2"/>
<dbReference type="SUPFAM" id="SSF55785">
    <property type="entry name" value="PYP-like sensor domain (PAS domain)"/>
    <property type="match status" value="1"/>
</dbReference>
<dbReference type="Proteomes" id="UP001254257">
    <property type="component" value="Unassembled WGS sequence"/>
</dbReference>
<organism evidence="9 10">
    <name type="scientific">Bosea rubneri</name>
    <dbReference type="NCBI Taxonomy" id="3075434"/>
    <lineage>
        <taxon>Bacteria</taxon>
        <taxon>Pseudomonadati</taxon>
        <taxon>Pseudomonadota</taxon>
        <taxon>Alphaproteobacteria</taxon>
        <taxon>Hyphomicrobiales</taxon>
        <taxon>Boseaceae</taxon>
        <taxon>Bosea</taxon>
    </lineage>
</organism>
<keyword evidence="7" id="KW-0067">ATP-binding</keyword>
<name>A0ABU3S594_9HYPH</name>
<dbReference type="EMBL" id="JAWDID010000007">
    <property type="protein sequence ID" value="MDU0339540.1"/>
    <property type="molecule type" value="Genomic_DNA"/>
</dbReference>
<dbReference type="SMART" id="SM00911">
    <property type="entry name" value="HWE_HK"/>
    <property type="match status" value="1"/>
</dbReference>
<evidence type="ECO:0000256" key="2">
    <source>
        <dbReference type="ARBA" id="ARBA00012438"/>
    </source>
</evidence>
<evidence type="ECO:0000256" key="1">
    <source>
        <dbReference type="ARBA" id="ARBA00000085"/>
    </source>
</evidence>
<evidence type="ECO:0000256" key="6">
    <source>
        <dbReference type="ARBA" id="ARBA00022777"/>
    </source>
</evidence>
<accession>A0ABU3S594</accession>
<evidence type="ECO:0000256" key="4">
    <source>
        <dbReference type="ARBA" id="ARBA00022679"/>
    </source>
</evidence>
<reference evidence="9 10" key="1">
    <citation type="submission" date="2023-09" db="EMBL/GenBank/DDBJ databases">
        <title>Whole genome shotgun sequencing (WGS) of Bosea sp. ZW T0_25, isolated from stored onions (Allium cepa).</title>
        <authorList>
            <person name="Stoll D.A."/>
            <person name="Huch M."/>
        </authorList>
    </citation>
    <scope>NUCLEOTIDE SEQUENCE [LARGE SCALE GENOMIC DNA]</scope>
    <source>
        <strain evidence="9 10">ZW T0_25</strain>
    </source>
</reference>
<keyword evidence="3" id="KW-0597">Phosphoprotein</keyword>
<comment type="catalytic activity">
    <reaction evidence="1">
        <text>ATP + protein L-histidine = ADP + protein N-phospho-L-histidine.</text>
        <dbReference type="EC" id="2.7.13.3"/>
    </reaction>
</comment>
<dbReference type="GO" id="GO:0016301">
    <property type="term" value="F:kinase activity"/>
    <property type="evidence" value="ECO:0007669"/>
    <property type="project" value="UniProtKB-KW"/>
</dbReference>
<dbReference type="PANTHER" id="PTHR41523:SF7">
    <property type="entry name" value="HISTIDINE KINASE"/>
    <property type="match status" value="1"/>
</dbReference>
<dbReference type="InterPro" id="IPR035965">
    <property type="entry name" value="PAS-like_dom_sf"/>
</dbReference>
<evidence type="ECO:0000313" key="9">
    <source>
        <dbReference type="EMBL" id="MDU0339540.1"/>
    </source>
</evidence>
<dbReference type="InterPro" id="IPR036890">
    <property type="entry name" value="HATPase_C_sf"/>
</dbReference>
<feature type="domain" description="Signal transduction histidine kinase HWE region" evidence="8">
    <location>
        <begin position="166"/>
        <end position="247"/>
    </location>
</feature>
<dbReference type="InterPro" id="IPR011102">
    <property type="entry name" value="Sig_transdc_His_kinase_HWE"/>
</dbReference>
<evidence type="ECO:0000256" key="7">
    <source>
        <dbReference type="ARBA" id="ARBA00022840"/>
    </source>
</evidence>
<keyword evidence="6 9" id="KW-0418">Kinase</keyword>
<dbReference type="Pfam" id="PF08448">
    <property type="entry name" value="PAS_4"/>
    <property type="match status" value="1"/>
</dbReference>